<dbReference type="InterPro" id="IPR022294">
    <property type="entry name" value="ABC-transptr_permeasesu"/>
</dbReference>
<keyword evidence="1" id="KW-0812">Transmembrane</keyword>
<keyword evidence="1" id="KW-1133">Transmembrane helix</keyword>
<organism evidence="2 3">
    <name type="scientific">Acetobacterium wieringae</name>
    <dbReference type="NCBI Taxonomy" id="52694"/>
    <lineage>
        <taxon>Bacteria</taxon>
        <taxon>Bacillati</taxon>
        <taxon>Bacillota</taxon>
        <taxon>Clostridia</taxon>
        <taxon>Eubacteriales</taxon>
        <taxon>Eubacteriaceae</taxon>
        <taxon>Acetobacterium</taxon>
    </lineage>
</organism>
<gene>
    <name evidence="2" type="ORF">ACWI_02670</name>
</gene>
<dbReference type="EMBL" id="LKEU01000010">
    <property type="protein sequence ID" value="OFV72356.1"/>
    <property type="molecule type" value="Genomic_DNA"/>
</dbReference>
<feature type="transmembrane region" description="Helical" evidence="1">
    <location>
        <begin position="95"/>
        <end position="120"/>
    </location>
</feature>
<proteinExistence type="predicted"/>
<feature type="transmembrane region" description="Helical" evidence="1">
    <location>
        <begin position="164"/>
        <end position="191"/>
    </location>
</feature>
<name>A0A1F2PNV8_9FIRM</name>
<feature type="transmembrane region" description="Helical" evidence="1">
    <location>
        <begin position="132"/>
        <end position="152"/>
    </location>
</feature>
<dbReference type="NCBIfam" id="TIGR03733">
    <property type="entry name" value="lanti_perm_MutG"/>
    <property type="match status" value="1"/>
</dbReference>
<reference evidence="2 3" key="1">
    <citation type="submission" date="2015-09" db="EMBL/GenBank/DDBJ databases">
        <title>Genome sequence of Acetobacterium wieringae DSM 1911.</title>
        <authorList>
            <person name="Poehlein A."/>
            <person name="Bengelsdorf F.R."/>
            <person name="Schiel-Bengelsdorf B."/>
            <person name="Duerre P."/>
            <person name="Daniel R."/>
        </authorList>
    </citation>
    <scope>NUCLEOTIDE SEQUENCE [LARGE SCALE GENOMIC DNA]</scope>
    <source>
        <strain evidence="2 3">DSM 1911</strain>
    </source>
</reference>
<evidence type="ECO:0000313" key="2">
    <source>
        <dbReference type="EMBL" id="OFV72356.1"/>
    </source>
</evidence>
<protein>
    <submittedName>
        <fullName evidence="2">ABC-2 family transporter protein</fullName>
    </submittedName>
</protein>
<dbReference type="CDD" id="cd21808">
    <property type="entry name" value="ABC-2_lan_permease_MutG"/>
    <property type="match status" value="1"/>
</dbReference>
<feature type="transmembrane region" description="Helical" evidence="1">
    <location>
        <begin position="21"/>
        <end position="41"/>
    </location>
</feature>
<accession>A0A1F2PNV8</accession>
<keyword evidence="1" id="KW-0472">Membrane</keyword>
<evidence type="ECO:0000313" key="3">
    <source>
        <dbReference type="Proteomes" id="UP000176244"/>
    </source>
</evidence>
<evidence type="ECO:0000256" key="1">
    <source>
        <dbReference type="SAM" id="Phobius"/>
    </source>
</evidence>
<dbReference type="STRING" id="52694.ACWI_02670"/>
<feature type="transmembrane region" description="Helical" evidence="1">
    <location>
        <begin position="53"/>
        <end position="74"/>
    </location>
</feature>
<dbReference type="AlphaFoldDB" id="A0A1F2PNV8"/>
<sequence>MKKFSMQLSSDAIRLSKTPFFIVHLAIPVLGILVFTVYQSMTIYPPEKFTVNYYQVLTLIYPLLAAWICSILTEQDVEAGGGFLLLSAPSRMKNLLSELIFLILGGLVACLIVTLGYSVVAVIRIPGFSVPLSLTLCMALLIWGCAVFEYLFHTWLGFQFGRNVSFAVTAAEILFSALMLTGLGETIWFYVPSAWGVRLVSLLSRYWTQGDMRTVPAMQLGIVVAAIVTLLMLAVLFVWFHRWEGRKKR</sequence>
<dbReference type="Proteomes" id="UP000176244">
    <property type="component" value="Unassembled WGS sequence"/>
</dbReference>
<comment type="caution">
    <text evidence="2">The sequence shown here is derived from an EMBL/GenBank/DDBJ whole genome shotgun (WGS) entry which is preliminary data.</text>
</comment>
<dbReference type="RefSeq" id="WP_070369636.1">
    <property type="nucleotide sequence ID" value="NZ_LKEU01000010.1"/>
</dbReference>
<feature type="transmembrane region" description="Helical" evidence="1">
    <location>
        <begin position="217"/>
        <end position="240"/>
    </location>
</feature>